<dbReference type="RefSeq" id="WP_072777329.1">
    <property type="nucleotide sequence ID" value="NZ_FQXC01000002.1"/>
</dbReference>
<dbReference type="PANTHER" id="PTHR36513">
    <property type="entry name" value="ABC TRANSMEMBRANE TYPE-1 DOMAIN-CONTAINING PROTEIN"/>
    <property type="match status" value="1"/>
</dbReference>
<keyword evidence="1" id="KW-0732">Signal</keyword>
<dbReference type="EMBL" id="FQXC01000002">
    <property type="protein sequence ID" value="SHH33947.1"/>
    <property type="molecule type" value="Genomic_DNA"/>
</dbReference>
<proteinExistence type="predicted"/>
<reference evidence="2 3" key="1">
    <citation type="submission" date="2016-11" db="EMBL/GenBank/DDBJ databases">
        <authorList>
            <person name="Jaros S."/>
            <person name="Januszkiewicz K."/>
            <person name="Wedrychowicz H."/>
        </authorList>
    </citation>
    <scope>NUCLEOTIDE SEQUENCE [LARGE SCALE GENOMIC DNA]</scope>
    <source>
        <strain evidence="2 3">DSM 29431</strain>
    </source>
</reference>
<dbReference type="PROSITE" id="PS51257">
    <property type="entry name" value="PROKAR_LIPOPROTEIN"/>
    <property type="match status" value="1"/>
</dbReference>
<dbReference type="Proteomes" id="UP000184221">
    <property type="component" value="Unassembled WGS sequence"/>
</dbReference>
<name>A0A1M5S5R8_9RHOB</name>
<protein>
    <submittedName>
        <fullName evidence="2">Esterase/lipase superfamily enzyme</fullName>
    </submittedName>
</protein>
<evidence type="ECO:0000313" key="3">
    <source>
        <dbReference type="Proteomes" id="UP000184221"/>
    </source>
</evidence>
<dbReference type="InterPro" id="IPR014586">
    <property type="entry name" value="UCP033909"/>
</dbReference>
<dbReference type="InterPro" id="IPR010297">
    <property type="entry name" value="DUF900_hydrolase"/>
</dbReference>
<dbReference type="Gene3D" id="3.40.50.1820">
    <property type="entry name" value="alpha/beta hydrolase"/>
    <property type="match status" value="1"/>
</dbReference>
<dbReference type="PANTHER" id="PTHR36513:SF1">
    <property type="entry name" value="TRANSMEMBRANE PROTEIN"/>
    <property type="match status" value="1"/>
</dbReference>
<feature type="signal peptide" evidence="1">
    <location>
        <begin position="1"/>
        <end position="24"/>
    </location>
</feature>
<gene>
    <name evidence="2" type="ORF">SAMN05443551_2018</name>
</gene>
<evidence type="ECO:0000313" key="2">
    <source>
        <dbReference type="EMBL" id="SHH33947.1"/>
    </source>
</evidence>
<keyword evidence="3" id="KW-1185">Reference proteome</keyword>
<dbReference type="OrthoDB" id="9797755at2"/>
<dbReference type="Pfam" id="PF05990">
    <property type="entry name" value="DUF900"/>
    <property type="match status" value="1"/>
</dbReference>
<accession>A0A1M5S5R8</accession>
<dbReference type="SUPFAM" id="SSF53474">
    <property type="entry name" value="alpha/beta-Hydrolases"/>
    <property type="match status" value="1"/>
</dbReference>
<feature type="chain" id="PRO_5012567619" evidence="1">
    <location>
        <begin position="25"/>
        <end position="351"/>
    </location>
</feature>
<evidence type="ECO:0000256" key="1">
    <source>
        <dbReference type="SAM" id="SignalP"/>
    </source>
</evidence>
<organism evidence="2 3">
    <name type="scientific">Marivita hallyeonensis</name>
    <dbReference type="NCBI Taxonomy" id="996342"/>
    <lineage>
        <taxon>Bacteria</taxon>
        <taxon>Pseudomonadati</taxon>
        <taxon>Pseudomonadota</taxon>
        <taxon>Alphaproteobacteria</taxon>
        <taxon>Rhodobacterales</taxon>
        <taxon>Roseobacteraceae</taxon>
        <taxon>Marivita</taxon>
    </lineage>
</organism>
<dbReference type="InterPro" id="IPR029058">
    <property type="entry name" value="AB_hydrolase_fold"/>
</dbReference>
<dbReference type="PIRSF" id="PIRSF033909">
    <property type="entry name" value="UCP033909"/>
    <property type="match status" value="1"/>
</dbReference>
<dbReference type="STRING" id="996342.SAMN05443551_2018"/>
<sequence length="351" mass="38501">MTSVSRLLSLVAAALTLAACTPRAELALVAAPDPVQTERIYVATARVPIDPPLDFSASRADRLSFAAYDIGIPPNRAAGDVRYPGARPDPNRQFTVTSAHRLADETALADALAQGPTDHVVIFVHGYNYTLGEAVYRHAQIAHDFDMQAPQITFAWASAARPLGYIHDRDSIAIARDDFEALLGTLLREQDKDILLVGHSMGAMLIMETLRQMAVANRRINHRIEGVMLISPDIDITLFLNQVERIAPLPKPFVVITSQDDRVLRLSARLSGRPQRLGSLSDTERLRSLDITVVDLTELRGGDPRGHMTAVTSPDAIALLRGFRRNDMFLADRNPRGLDLLGPLAPSIRTE</sequence>
<dbReference type="AlphaFoldDB" id="A0A1M5S5R8"/>